<dbReference type="PANTHER" id="PTHR33546">
    <property type="entry name" value="LARGE, MULTIFUNCTIONAL SECRETED PROTEIN-RELATED"/>
    <property type="match status" value="1"/>
</dbReference>
<organism evidence="6 7">
    <name type="scientific">Lentisphaera profundi</name>
    <dbReference type="NCBI Taxonomy" id="1658616"/>
    <lineage>
        <taxon>Bacteria</taxon>
        <taxon>Pseudomonadati</taxon>
        <taxon>Lentisphaerota</taxon>
        <taxon>Lentisphaeria</taxon>
        <taxon>Lentisphaerales</taxon>
        <taxon>Lentisphaeraceae</taxon>
        <taxon>Lentisphaera</taxon>
    </lineage>
</organism>
<dbReference type="PROSITE" id="PS51007">
    <property type="entry name" value="CYTC"/>
    <property type="match status" value="1"/>
</dbReference>
<dbReference type="InterPro" id="IPR009056">
    <property type="entry name" value="Cyt_c-like_dom"/>
</dbReference>
<name>A0ABY7VXD2_9BACT</name>
<sequence length="740" mass="83972">MKRNLMNFNDKIIIKKTFEFTRTHLLLLIIFSFYGNAADKYASVKALSPEESLKTIQVPEGYELQVVASEPMIQEPVDCVWDANGNLYVIEMSTYMQDADATGQFDRTSRVMKLSDTDGDGKMDKSSVFIDGLLLPRMILPLDDRILICETNTLDIYAYRDTNNDGKADEKKIWYKGGPKQGNLEHQSSGLIWNLDNWIYITKGAKRFKIVDGEVITDERGSVNTQWGLGCDDDGHFSSGFSGREESFQYFQVPTKYTRAKFPDELEKDFNEVWPIDNIPDSQGGLARIRKDNTLNHMTAACGHAVYRGELMPEFYGNYLICEPVGRLVRMAKIDTSEGYRQLKNPYPKSEFIRATDANFRPVNLKTGPDGALYIVDMYRGIIQEGNWTAKGSYLRGVIDEYGLAKNKKMGRIYRLVPKNHQEKFSHPQFLEMSSKELIPYLGHKNGSIRSTVRKLIVLRNEKTLHTDLRQALNRSENTQEKIELLWTLDGLGVIGPSFSLKFLKNKSGLRLATHGLQLADPSLANANKGTLKVYEGILKNETRREILIQAYWSMISFGPETIAKNFLGEFEEKHALDPVLSLHIAQKARDDEAKRKYQEFRDALKGKGPLFEKTMQAGEKHYKSLCFACHGLDGAGVQMAGTDMMLAAPLKGSKRVLGAPDKLVRIALHGLTGPIEGKTYPGAMEALKGHDNKYLAEVLTYIRNSWGNSSRMLTDNDVRQVRKKYRKRKTPWTIEELEK</sequence>
<dbReference type="PANTHER" id="PTHR33546:SF1">
    <property type="entry name" value="LARGE, MULTIFUNCTIONAL SECRETED PROTEIN"/>
    <property type="match status" value="1"/>
</dbReference>
<keyword evidence="2 4" id="KW-0479">Metal-binding</keyword>
<dbReference type="InterPro" id="IPR011042">
    <property type="entry name" value="6-blade_b-propeller_TolB-like"/>
</dbReference>
<evidence type="ECO:0000256" key="1">
    <source>
        <dbReference type="ARBA" id="ARBA00022617"/>
    </source>
</evidence>
<evidence type="ECO:0000313" key="7">
    <source>
        <dbReference type="Proteomes" id="UP001214250"/>
    </source>
</evidence>
<reference evidence="6 7" key="1">
    <citation type="submission" date="2023-02" db="EMBL/GenBank/DDBJ databases">
        <title>Genome sequence of Lentisphaera profundi SAORIC-696.</title>
        <authorList>
            <person name="Kim e."/>
            <person name="Cho J.-C."/>
            <person name="Choi A."/>
            <person name="Kang I."/>
        </authorList>
    </citation>
    <scope>NUCLEOTIDE SEQUENCE [LARGE SCALE GENOMIC DNA]</scope>
    <source>
        <strain evidence="6 7">SAORIC-696</strain>
    </source>
</reference>
<evidence type="ECO:0000256" key="2">
    <source>
        <dbReference type="ARBA" id="ARBA00022723"/>
    </source>
</evidence>
<proteinExistence type="predicted"/>
<evidence type="ECO:0000256" key="4">
    <source>
        <dbReference type="PROSITE-ProRule" id="PRU00433"/>
    </source>
</evidence>
<dbReference type="Gene3D" id="2.120.10.30">
    <property type="entry name" value="TolB, C-terminal domain"/>
    <property type="match status" value="2"/>
</dbReference>
<dbReference type="Proteomes" id="UP001214250">
    <property type="component" value="Chromosome 2"/>
</dbReference>
<accession>A0ABY7VXD2</accession>
<dbReference type="RefSeq" id="WP_274153768.1">
    <property type="nucleotide sequence ID" value="NZ_CP117812.1"/>
</dbReference>
<evidence type="ECO:0000313" key="6">
    <source>
        <dbReference type="EMBL" id="WDE98900.1"/>
    </source>
</evidence>
<keyword evidence="3 4" id="KW-0408">Iron</keyword>
<gene>
    <name evidence="6" type="ORF">PQO03_13755</name>
</gene>
<dbReference type="InterPro" id="IPR055557">
    <property type="entry name" value="DUF7133"/>
</dbReference>
<protein>
    <submittedName>
        <fullName evidence="6">C-type cytochrome</fullName>
    </submittedName>
</protein>
<dbReference type="SUPFAM" id="SSF50952">
    <property type="entry name" value="Soluble quinoprotein glucose dehydrogenase"/>
    <property type="match status" value="1"/>
</dbReference>
<dbReference type="SUPFAM" id="SSF46626">
    <property type="entry name" value="Cytochrome c"/>
    <property type="match status" value="1"/>
</dbReference>
<dbReference type="EMBL" id="CP117812">
    <property type="protein sequence ID" value="WDE98900.1"/>
    <property type="molecule type" value="Genomic_DNA"/>
</dbReference>
<dbReference type="Pfam" id="PF23500">
    <property type="entry name" value="DUF7133"/>
    <property type="match status" value="1"/>
</dbReference>
<dbReference type="Gene3D" id="1.10.760.10">
    <property type="entry name" value="Cytochrome c-like domain"/>
    <property type="match status" value="1"/>
</dbReference>
<dbReference type="InterPro" id="IPR036909">
    <property type="entry name" value="Cyt_c-like_dom_sf"/>
</dbReference>
<feature type="domain" description="Cytochrome c" evidence="5">
    <location>
        <begin position="614"/>
        <end position="730"/>
    </location>
</feature>
<dbReference type="InterPro" id="IPR011041">
    <property type="entry name" value="Quinoprot_gluc/sorb_DH_b-prop"/>
</dbReference>
<evidence type="ECO:0000259" key="5">
    <source>
        <dbReference type="PROSITE" id="PS51007"/>
    </source>
</evidence>
<keyword evidence="7" id="KW-1185">Reference proteome</keyword>
<evidence type="ECO:0000256" key="3">
    <source>
        <dbReference type="ARBA" id="ARBA00023004"/>
    </source>
</evidence>
<keyword evidence="1 4" id="KW-0349">Heme</keyword>